<organism evidence="2">
    <name type="scientific">Tanacetum cinerariifolium</name>
    <name type="common">Dalmatian daisy</name>
    <name type="synonym">Chrysanthemum cinerariifolium</name>
    <dbReference type="NCBI Taxonomy" id="118510"/>
    <lineage>
        <taxon>Eukaryota</taxon>
        <taxon>Viridiplantae</taxon>
        <taxon>Streptophyta</taxon>
        <taxon>Embryophyta</taxon>
        <taxon>Tracheophyta</taxon>
        <taxon>Spermatophyta</taxon>
        <taxon>Magnoliopsida</taxon>
        <taxon>eudicotyledons</taxon>
        <taxon>Gunneridae</taxon>
        <taxon>Pentapetalae</taxon>
        <taxon>asterids</taxon>
        <taxon>campanulids</taxon>
        <taxon>Asterales</taxon>
        <taxon>Asteraceae</taxon>
        <taxon>Asteroideae</taxon>
        <taxon>Anthemideae</taxon>
        <taxon>Anthemidinae</taxon>
        <taxon>Tanacetum</taxon>
    </lineage>
</organism>
<evidence type="ECO:0008006" key="3">
    <source>
        <dbReference type="Google" id="ProtNLM"/>
    </source>
</evidence>
<protein>
    <recommendedName>
        <fullName evidence="3">Reverse transcriptase domain-containing protein</fullName>
    </recommendedName>
</protein>
<accession>A0A6L2K4W4</accession>
<dbReference type="EMBL" id="BKCJ010001754">
    <property type="protein sequence ID" value="GEU43777.1"/>
    <property type="molecule type" value="Genomic_DNA"/>
</dbReference>
<sequence length="416" mass="48378">MPKVLSRAWEKFFEIQHAQPRDTNELLQKLLEDLQIISEELIEYISSPSWNHPTFYNNDEEHSIQYKEYLEISSNAITTVLPTKEPEYSLSMWYEHLSTILETKSNEVIKSSVKNLVQIPSEYEVTSDNKSECDVLVKDESSLIFTTFLNPTFDYNDDFTSNDDELLSKEDVPMENFKIYSNPLFDDEEINYNKIDPHYFNAKSNLIESLSNQYTLFDSSPKFDYLEELSILWRSLLTINSFPRLLENFHANTIIEPLPTSLILVEDSDSLREEIDIFTSTDDFMPPGIESDDYDSEGDIHFLEELLSNDSISLLENESSNFDHHDDPSFPHPPSEPPDVEIFFEPDSGVLTTNVVKHKGKGKMVEQEPMKKFSKKDQLMLDEELAFKLQTEEEEERIAKEKAQKIKEVNIAWDDV</sequence>
<proteinExistence type="predicted"/>
<name>A0A6L2K4W4_TANCI</name>
<gene>
    <name evidence="2" type="ORF">Tci_015755</name>
</gene>
<evidence type="ECO:0000256" key="1">
    <source>
        <dbReference type="SAM" id="MobiDB-lite"/>
    </source>
</evidence>
<evidence type="ECO:0000313" key="2">
    <source>
        <dbReference type="EMBL" id="GEU43777.1"/>
    </source>
</evidence>
<reference evidence="2" key="1">
    <citation type="journal article" date="2019" name="Sci. Rep.">
        <title>Draft genome of Tanacetum cinerariifolium, the natural source of mosquito coil.</title>
        <authorList>
            <person name="Yamashiro T."/>
            <person name="Shiraishi A."/>
            <person name="Satake H."/>
            <person name="Nakayama K."/>
        </authorList>
    </citation>
    <scope>NUCLEOTIDE SEQUENCE</scope>
</reference>
<dbReference type="AlphaFoldDB" id="A0A6L2K4W4"/>
<comment type="caution">
    <text evidence="2">The sequence shown here is derived from an EMBL/GenBank/DDBJ whole genome shotgun (WGS) entry which is preliminary data.</text>
</comment>
<feature type="region of interest" description="Disordered" evidence="1">
    <location>
        <begin position="318"/>
        <end position="337"/>
    </location>
</feature>